<feature type="compositionally biased region" description="Acidic residues" evidence="1">
    <location>
        <begin position="1"/>
        <end position="10"/>
    </location>
</feature>
<reference evidence="2" key="1">
    <citation type="submission" date="2018-11" db="EMBL/GenBank/DDBJ databases">
        <authorList>
            <consortium name="Pathogen Informatics"/>
        </authorList>
    </citation>
    <scope>NUCLEOTIDE SEQUENCE</scope>
</reference>
<sequence>MPLVDYDDSGTDSSASEKDDEYSLIKDKIIGGEMTLDLAVGSSDESSADEAPVKITRTSASGILSNPFVESVESSEFLVFETPYHKETTEKRTLLERHVQLTDMEKAR</sequence>
<comment type="caution">
    <text evidence="2">The sequence shown here is derived from an EMBL/GenBank/DDBJ whole genome shotgun (WGS) entry which is preliminary data.</text>
</comment>
<dbReference type="EMBL" id="CAAALY010088142">
    <property type="protein sequence ID" value="VEL27570.1"/>
    <property type="molecule type" value="Genomic_DNA"/>
</dbReference>
<evidence type="ECO:0000313" key="3">
    <source>
        <dbReference type="Proteomes" id="UP000784294"/>
    </source>
</evidence>
<name>A0A448X453_9PLAT</name>
<organism evidence="2 3">
    <name type="scientific">Protopolystoma xenopodis</name>
    <dbReference type="NCBI Taxonomy" id="117903"/>
    <lineage>
        <taxon>Eukaryota</taxon>
        <taxon>Metazoa</taxon>
        <taxon>Spiralia</taxon>
        <taxon>Lophotrochozoa</taxon>
        <taxon>Platyhelminthes</taxon>
        <taxon>Monogenea</taxon>
        <taxon>Polyopisthocotylea</taxon>
        <taxon>Polystomatidea</taxon>
        <taxon>Polystomatidae</taxon>
        <taxon>Protopolystoma</taxon>
    </lineage>
</organism>
<protein>
    <submittedName>
        <fullName evidence="2">Uncharacterized protein</fullName>
    </submittedName>
</protein>
<gene>
    <name evidence="2" type="ORF">PXEA_LOCUS21010</name>
</gene>
<dbReference type="AlphaFoldDB" id="A0A448X453"/>
<evidence type="ECO:0000313" key="2">
    <source>
        <dbReference type="EMBL" id="VEL27570.1"/>
    </source>
</evidence>
<keyword evidence="3" id="KW-1185">Reference proteome</keyword>
<dbReference type="Proteomes" id="UP000784294">
    <property type="component" value="Unassembled WGS sequence"/>
</dbReference>
<accession>A0A448X453</accession>
<evidence type="ECO:0000256" key="1">
    <source>
        <dbReference type="SAM" id="MobiDB-lite"/>
    </source>
</evidence>
<proteinExistence type="predicted"/>
<feature type="region of interest" description="Disordered" evidence="1">
    <location>
        <begin position="1"/>
        <end position="20"/>
    </location>
</feature>